<accession>A0ABW2CPT4</accession>
<sequence length="104" mass="11368">MTLFESDGSVQVEVYGELFPVRPGEWTAEFGDAVTALRSMNTSKQRRVEASIIVIETMLDAEDADAVYDRFHSHALDRGARFGGLLAAANELARSAHLPRPSSS</sequence>
<protein>
    <recommendedName>
        <fullName evidence="3">ANTAR domain-containing protein</fullName>
    </recommendedName>
</protein>
<gene>
    <name evidence="1" type="ORF">ACFQKB_27315</name>
</gene>
<comment type="caution">
    <text evidence="1">The sequence shown here is derived from an EMBL/GenBank/DDBJ whole genome shotgun (WGS) entry which is preliminary data.</text>
</comment>
<dbReference type="Proteomes" id="UP001596380">
    <property type="component" value="Unassembled WGS sequence"/>
</dbReference>
<evidence type="ECO:0000313" key="2">
    <source>
        <dbReference type="Proteomes" id="UP001596380"/>
    </source>
</evidence>
<keyword evidence="2" id="KW-1185">Reference proteome</keyword>
<evidence type="ECO:0008006" key="3">
    <source>
        <dbReference type="Google" id="ProtNLM"/>
    </source>
</evidence>
<organism evidence="1 2">
    <name type="scientific">Actinomadura yumaensis</name>
    <dbReference type="NCBI Taxonomy" id="111807"/>
    <lineage>
        <taxon>Bacteria</taxon>
        <taxon>Bacillati</taxon>
        <taxon>Actinomycetota</taxon>
        <taxon>Actinomycetes</taxon>
        <taxon>Streptosporangiales</taxon>
        <taxon>Thermomonosporaceae</taxon>
        <taxon>Actinomadura</taxon>
    </lineage>
</organism>
<dbReference type="RefSeq" id="WP_378050065.1">
    <property type="nucleotide sequence ID" value="NZ_JBHSXE010000002.1"/>
</dbReference>
<evidence type="ECO:0000313" key="1">
    <source>
        <dbReference type="EMBL" id="MFC6883497.1"/>
    </source>
</evidence>
<dbReference type="EMBL" id="JBHSXS010000019">
    <property type="protein sequence ID" value="MFC6883497.1"/>
    <property type="molecule type" value="Genomic_DNA"/>
</dbReference>
<proteinExistence type="predicted"/>
<reference evidence="2" key="1">
    <citation type="journal article" date="2019" name="Int. J. Syst. Evol. Microbiol.">
        <title>The Global Catalogue of Microorganisms (GCM) 10K type strain sequencing project: providing services to taxonomists for standard genome sequencing and annotation.</title>
        <authorList>
            <consortium name="The Broad Institute Genomics Platform"/>
            <consortium name="The Broad Institute Genome Sequencing Center for Infectious Disease"/>
            <person name="Wu L."/>
            <person name="Ma J."/>
        </authorList>
    </citation>
    <scope>NUCLEOTIDE SEQUENCE [LARGE SCALE GENOMIC DNA]</scope>
    <source>
        <strain evidence="2">JCM 3369</strain>
    </source>
</reference>
<name>A0ABW2CPT4_9ACTN</name>